<dbReference type="Gene3D" id="3.30.450.40">
    <property type="match status" value="2"/>
</dbReference>
<evidence type="ECO:0000256" key="4">
    <source>
        <dbReference type="ARBA" id="ARBA00023159"/>
    </source>
</evidence>
<evidence type="ECO:0000313" key="11">
    <source>
        <dbReference type="EMBL" id="SFD45890.1"/>
    </source>
</evidence>
<dbReference type="PANTHER" id="PTHR30136">
    <property type="entry name" value="HELIX-TURN-HELIX TRANSCRIPTIONAL REGULATOR, ICLR FAMILY"/>
    <property type="match status" value="1"/>
</dbReference>
<sequence length="570" mass="59763">MTPASPPAAAAPSVPDQPRETVGPLVRGLGVLRALAAAGGRRPVSDLARTTRLARATVDRVISTLEHTGHLRLEGRDAVLTPRLMELGNAYLAASGLPALLGPVVDELAGELDESVSIAVPDRDGVRFVHQATRGRAMSPAFRIGDLLPAERGAPGALFAAHWDEDDWARWRQRCAADPRDEGFPAVAADGGAAGASFPARAGAAREHGWSLDDQLIEPQLIAVAVPVRTGRTGRPVCAVSVVSHTSRHSAGSLAEAVLPRLHRAVPTMEHLLRAPTEPSPDADTASGAAAPPEGAGTPALAARAGKRELGPEFVESLARGLSVLTAFDAGRAELPLAAVAEATGLPRATVRRSLITLRHLGYVAAEGRLFRPTPRLLELGFAHLSRLTLPEIAQPHLAALAARVHESASLSVLEDTDIRYIARVPAVRIMSVNITVGTRFPAFATSMGRVLLAGLPPAERARRLAAAEPTALTPHTVTSPDRLLEILDTTGRQGYALVDDELEDGLRSLAVPVRDGGGRVIAAANVSTHTGRAPAARSRAELLPPLLEAARAIEADIRIAGRFARLAPG</sequence>
<accession>A0A1I1SS45</accession>
<dbReference type="SMART" id="SM00346">
    <property type="entry name" value="HTH_ICLR"/>
    <property type="match status" value="2"/>
</dbReference>
<keyword evidence="2" id="KW-0805">Transcription regulation</keyword>
<keyword evidence="5" id="KW-0804">Transcription</keyword>
<dbReference type="InterPro" id="IPR005471">
    <property type="entry name" value="Tscrpt_reg_IclR_N"/>
</dbReference>
<evidence type="ECO:0000259" key="9">
    <source>
        <dbReference type="PROSITE" id="PS51077"/>
    </source>
</evidence>
<dbReference type="NCBIfam" id="TIGR02431">
    <property type="entry name" value="pcaR_pcaU"/>
    <property type="match status" value="1"/>
</dbReference>
<comment type="function">
    <text evidence="6">May be an activator protein for the gylABX operon.</text>
</comment>
<dbReference type="SUPFAM" id="SSF46785">
    <property type="entry name" value="Winged helix' DNA-binding domain"/>
    <property type="match status" value="2"/>
</dbReference>
<evidence type="ECO:0000313" key="12">
    <source>
        <dbReference type="Proteomes" id="UP000199207"/>
    </source>
</evidence>
<feature type="domain" description="HTH iclR-type" evidence="9">
    <location>
        <begin position="315"/>
        <end position="382"/>
    </location>
</feature>
<organism evidence="11 12">
    <name type="scientific">Streptomyces aidingensis</name>
    <dbReference type="NCBI Taxonomy" id="910347"/>
    <lineage>
        <taxon>Bacteria</taxon>
        <taxon>Bacillati</taxon>
        <taxon>Actinomycetota</taxon>
        <taxon>Actinomycetes</taxon>
        <taxon>Kitasatosporales</taxon>
        <taxon>Streptomycetaceae</taxon>
        <taxon>Streptomyces</taxon>
    </lineage>
</organism>
<dbReference type="GO" id="GO:0046278">
    <property type="term" value="P:3,4-dihydroxybenzoate metabolic process"/>
    <property type="evidence" value="ECO:0007669"/>
    <property type="project" value="InterPro"/>
</dbReference>
<dbReference type="Proteomes" id="UP000199207">
    <property type="component" value="Unassembled WGS sequence"/>
</dbReference>
<dbReference type="OrthoDB" id="9807558at2"/>
<evidence type="ECO:0000256" key="3">
    <source>
        <dbReference type="ARBA" id="ARBA00023125"/>
    </source>
</evidence>
<feature type="region of interest" description="Disordered" evidence="8">
    <location>
        <begin position="1"/>
        <end position="22"/>
    </location>
</feature>
<evidence type="ECO:0000256" key="2">
    <source>
        <dbReference type="ARBA" id="ARBA00023015"/>
    </source>
</evidence>
<keyword evidence="4" id="KW-0010">Activator</keyword>
<dbReference type="Pfam" id="PF09339">
    <property type="entry name" value="HTH_IclR"/>
    <property type="match status" value="2"/>
</dbReference>
<proteinExistence type="predicted"/>
<keyword evidence="1" id="KW-0319">Glycerol metabolism</keyword>
<gene>
    <name evidence="11" type="ORF">SAMN05421773_11632</name>
</gene>
<dbReference type="SUPFAM" id="SSF55781">
    <property type="entry name" value="GAF domain-like"/>
    <property type="match status" value="2"/>
</dbReference>
<feature type="compositionally biased region" description="Low complexity" evidence="8">
    <location>
        <begin position="286"/>
        <end position="303"/>
    </location>
</feature>
<dbReference type="PROSITE" id="PS51077">
    <property type="entry name" value="HTH_ICLR"/>
    <property type="match status" value="1"/>
</dbReference>
<evidence type="ECO:0000256" key="5">
    <source>
        <dbReference type="ARBA" id="ARBA00023163"/>
    </source>
</evidence>
<evidence type="ECO:0000256" key="7">
    <source>
        <dbReference type="ARBA" id="ARBA00070406"/>
    </source>
</evidence>
<keyword evidence="12" id="KW-1185">Reference proteome</keyword>
<dbReference type="InterPro" id="IPR036390">
    <property type="entry name" value="WH_DNA-bd_sf"/>
</dbReference>
<evidence type="ECO:0000259" key="10">
    <source>
        <dbReference type="PROSITE" id="PS51078"/>
    </source>
</evidence>
<dbReference type="GO" id="GO:0006071">
    <property type="term" value="P:glycerol metabolic process"/>
    <property type="evidence" value="ECO:0007669"/>
    <property type="project" value="UniProtKB-KW"/>
</dbReference>
<dbReference type="AlphaFoldDB" id="A0A1I1SS45"/>
<dbReference type="GO" id="GO:0003700">
    <property type="term" value="F:DNA-binding transcription factor activity"/>
    <property type="evidence" value="ECO:0007669"/>
    <property type="project" value="TreeGrafter"/>
</dbReference>
<keyword evidence="3" id="KW-0238">DNA-binding</keyword>
<reference evidence="11 12" key="1">
    <citation type="submission" date="2016-10" db="EMBL/GenBank/DDBJ databases">
        <authorList>
            <person name="de Groot N.N."/>
        </authorList>
    </citation>
    <scope>NUCLEOTIDE SEQUENCE [LARGE SCALE GENOMIC DNA]</scope>
    <source>
        <strain evidence="11 12">CGMCC 4.5739</strain>
    </source>
</reference>
<dbReference type="GO" id="GO:0003677">
    <property type="term" value="F:DNA binding"/>
    <property type="evidence" value="ECO:0007669"/>
    <property type="project" value="UniProtKB-KW"/>
</dbReference>
<evidence type="ECO:0000256" key="8">
    <source>
        <dbReference type="SAM" id="MobiDB-lite"/>
    </source>
</evidence>
<dbReference type="EMBL" id="FOLM01000016">
    <property type="protein sequence ID" value="SFD45890.1"/>
    <property type="molecule type" value="Genomic_DNA"/>
</dbReference>
<dbReference type="PANTHER" id="PTHR30136:SF34">
    <property type="entry name" value="TRANSCRIPTIONAL REGULATOR"/>
    <property type="match status" value="1"/>
</dbReference>
<dbReference type="InterPro" id="IPR029016">
    <property type="entry name" value="GAF-like_dom_sf"/>
</dbReference>
<dbReference type="PROSITE" id="PS51078">
    <property type="entry name" value="ICLR_ED"/>
    <property type="match status" value="2"/>
</dbReference>
<feature type="domain" description="IclR-ED" evidence="10">
    <location>
        <begin position="376"/>
        <end position="560"/>
    </location>
</feature>
<dbReference type="InterPro" id="IPR012794">
    <property type="entry name" value="PcaR_PcaU"/>
</dbReference>
<dbReference type="FunFam" id="1.10.10.10:FF:000056">
    <property type="entry name" value="IclR family transcriptional regulator"/>
    <property type="match status" value="1"/>
</dbReference>
<dbReference type="InterPro" id="IPR014757">
    <property type="entry name" value="Tscrpt_reg_IclR_C"/>
</dbReference>
<name>A0A1I1SS45_9ACTN</name>
<dbReference type="Gene3D" id="1.10.10.10">
    <property type="entry name" value="Winged helix-like DNA-binding domain superfamily/Winged helix DNA-binding domain"/>
    <property type="match status" value="2"/>
</dbReference>
<dbReference type="GO" id="GO:0045893">
    <property type="term" value="P:positive regulation of DNA-templated transcription"/>
    <property type="evidence" value="ECO:0007669"/>
    <property type="project" value="InterPro"/>
</dbReference>
<dbReference type="RefSeq" id="WP_093840894.1">
    <property type="nucleotide sequence ID" value="NZ_FOLM01000016.1"/>
</dbReference>
<dbReference type="InterPro" id="IPR050707">
    <property type="entry name" value="HTH_MetabolicPath_Reg"/>
</dbReference>
<protein>
    <recommendedName>
        <fullName evidence="7">Glycerol operon regulatory protein</fullName>
    </recommendedName>
</protein>
<feature type="domain" description="IclR-ED" evidence="10">
    <location>
        <begin position="83"/>
        <end position="275"/>
    </location>
</feature>
<dbReference type="Pfam" id="PF01614">
    <property type="entry name" value="IclR_C"/>
    <property type="match status" value="2"/>
</dbReference>
<dbReference type="STRING" id="910347.SAMN05421773_11632"/>
<evidence type="ECO:0000256" key="1">
    <source>
        <dbReference type="ARBA" id="ARBA00022798"/>
    </source>
</evidence>
<dbReference type="InterPro" id="IPR036388">
    <property type="entry name" value="WH-like_DNA-bd_sf"/>
</dbReference>
<dbReference type="GO" id="GO:0045892">
    <property type="term" value="P:negative regulation of DNA-templated transcription"/>
    <property type="evidence" value="ECO:0007669"/>
    <property type="project" value="TreeGrafter"/>
</dbReference>
<feature type="region of interest" description="Disordered" evidence="8">
    <location>
        <begin position="274"/>
        <end position="303"/>
    </location>
</feature>
<evidence type="ECO:0000256" key="6">
    <source>
        <dbReference type="ARBA" id="ARBA00058938"/>
    </source>
</evidence>